<name>A0A1Y1QJI2_9GAMM</name>
<sequence>MVREVYQPPTVIEAKQQLRTAFANTEYFGFIKKHPVESAGVSLLAGILAGKLNKNSLSPSLLGLIVQLLKHV</sequence>
<organism evidence="1 2">
    <name type="scientific">Thiothrix lacustris</name>
    <dbReference type="NCBI Taxonomy" id="525917"/>
    <lineage>
        <taxon>Bacteria</taxon>
        <taxon>Pseudomonadati</taxon>
        <taxon>Pseudomonadota</taxon>
        <taxon>Gammaproteobacteria</taxon>
        <taxon>Thiotrichales</taxon>
        <taxon>Thiotrichaceae</taxon>
        <taxon>Thiothrix</taxon>
    </lineage>
</organism>
<dbReference type="AlphaFoldDB" id="A0A1Y1QJI2"/>
<evidence type="ECO:0000313" key="2">
    <source>
        <dbReference type="Proteomes" id="UP000192491"/>
    </source>
</evidence>
<reference evidence="1 2" key="1">
    <citation type="submission" date="2017-01" db="EMBL/GenBank/DDBJ databases">
        <title>Novel large sulfur bacteria in the metagenomes of groundwater-fed chemosynthetic microbial mats in the Lake Huron basin.</title>
        <authorList>
            <person name="Sharrar A.M."/>
            <person name="Flood B.E."/>
            <person name="Bailey J.V."/>
            <person name="Jones D.S."/>
            <person name="Biddanda B."/>
            <person name="Ruberg S.A."/>
            <person name="Marcus D.N."/>
            <person name="Dick G.J."/>
        </authorList>
    </citation>
    <scope>NUCLEOTIDE SEQUENCE [LARGE SCALE GENOMIC DNA]</scope>
    <source>
        <strain evidence="1">A8</strain>
    </source>
</reference>
<proteinExistence type="predicted"/>
<dbReference type="EMBL" id="MTEJ01000216">
    <property type="protein sequence ID" value="OQX07225.1"/>
    <property type="molecule type" value="Genomic_DNA"/>
</dbReference>
<protein>
    <submittedName>
        <fullName evidence="1">Uncharacterized protein</fullName>
    </submittedName>
</protein>
<evidence type="ECO:0000313" key="1">
    <source>
        <dbReference type="EMBL" id="OQX07225.1"/>
    </source>
</evidence>
<comment type="caution">
    <text evidence="1">The sequence shown here is derived from an EMBL/GenBank/DDBJ whole genome shotgun (WGS) entry which is preliminary data.</text>
</comment>
<gene>
    <name evidence="1" type="ORF">BWK73_28625</name>
</gene>
<accession>A0A1Y1QJI2</accession>
<dbReference type="Proteomes" id="UP000192491">
    <property type="component" value="Unassembled WGS sequence"/>
</dbReference>